<reference evidence="2 3" key="1">
    <citation type="submission" date="2019-03" db="EMBL/GenBank/DDBJ databases">
        <title>First draft genome of Liparis tanakae, snailfish: a comprehensive survey of snailfish specific genes.</title>
        <authorList>
            <person name="Kim W."/>
            <person name="Song I."/>
            <person name="Jeong J.-H."/>
            <person name="Kim D."/>
            <person name="Kim S."/>
            <person name="Ryu S."/>
            <person name="Song J.Y."/>
            <person name="Lee S.K."/>
        </authorList>
    </citation>
    <scope>NUCLEOTIDE SEQUENCE [LARGE SCALE GENOMIC DNA]</scope>
    <source>
        <tissue evidence="2">Muscle</tissue>
    </source>
</reference>
<evidence type="ECO:0000256" key="1">
    <source>
        <dbReference type="SAM" id="MobiDB-lite"/>
    </source>
</evidence>
<accession>A0A4Z2G6L4</accession>
<protein>
    <submittedName>
        <fullName evidence="2">Uncharacterized protein</fullName>
    </submittedName>
</protein>
<comment type="caution">
    <text evidence="2">The sequence shown here is derived from an EMBL/GenBank/DDBJ whole genome shotgun (WGS) entry which is preliminary data.</text>
</comment>
<name>A0A4Z2G6L4_9TELE</name>
<feature type="region of interest" description="Disordered" evidence="1">
    <location>
        <begin position="10"/>
        <end position="57"/>
    </location>
</feature>
<proteinExistence type="predicted"/>
<dbReference type="Proteomes" id="UP000314294">
    <property type="component" value="Unassembled WGS sequence"/>
</dbReference>
<dbReference type="AlphaFoldDB" id="A0A4Z2G6L4"/>
<feature type="compositionally biased region" description="Polar residues" evidence="1">
    <location>
        <begin position="37"/>
        <end position="57"/>
    </location>
</feature>
<sequence length="159" mass="16177">MSLLGGIRLSSIDLWHPPAPPPDPAAAGRCCSGPSAAEQSSPHRSTTVTYSLNSPSVPVSTQTLSTLAARSGDTGGSGCPMKILLDVGPAPRGCDLTPSRGSDKPAKNHRAQSGDVQPRQAEGSPEGSQSAFDLSLISSHAQSARMTAASSASFHSTEV</sequence>
<feature type="compositionally biased region" description="Polar residues" evidence="1">
    <location>
        <begin position="126"/>
        <end position="136"/>
    </location>
</feature>
<evidence type="ECO:0000313" key="2">
    <source>
        <dbReference type="EMBL" id="TNN48172.1"/>
    </source>
</evidence>
<evidence type="ECO:0000313" key="3">
    <source>
        <dbReference type="Proteomes" id="UP000314294"/>
    </source>
</evidence>
<feature type="region of interest" description="Disordered" evidence="1">
    <location>
        <begin position="87"/>
        <end position="136"/>
    </location>
</feature>
<keyword evidence="3" id="KW-1185">Reference proteome</keyword>
<dbReference type="EMBL" id="SRLO01000708">
    <property type="protein sequence ID" value="TNN48172.1"/>
    <property type="molecule type" value="Genomic_DNA"/>
</dbReference>
<organism evidence="2 3">
    <name type="scientific">Liparis tanakae</name>
    <name type="common">Tanaka's snailfish</name>
    <dbReference type="NCBI Taxonomy" id="230148"/>
    <lineage>
        <taxon>Eukaryota</taxon>
        <taxon>Metazoa</taxon>
        <taxon>Chordata</taxon>
        <taxon>Craniata</taxon>
        <taxon>Vertebrata</taxon>
        <taxon>Euteleostomi</taxon>
        <taxon>Actinopterygii</taxon>
        <taxon>Neopterygii</taxon>
        <taxon>Teleostei</taxon>
        <taxon>Neoteleostei</taxon>
        <taxon>Acanthomorphata</taxon>
        <taxon>Eupercaria</taxon>
        <taxon>Perciformes</taxon>
        <taxon>Cottioidei</taxon>
        <taxon>Cottales</taxon>
        <taxon>Liparidae</taxon>
        <taxon>Liparis</taxon>
    </lineage>
</organism>
<gene>
    <name evidence="2" type="ORF">EYF80_041642</name>
</gene>